<dbReference type="PANTHER" id="PTHR15691">
    <property type="entry name" value="WASH COMPLEX SUBUNIT 5"/>
    <property type="match status" value="1"/>
</dbReference>
<organism evidence="2 3">
    <name type="scientific">Anaeramoeba flamelloides</name>
    <dbReference type="NCBI Taxonomy" id="1746091"/>
    <lineage>
        <taxon>Eukaryota</taxon>
        <taxon>Metamonada</taxon>
        <taxon>Anaeramoebidae</taxon>
        <taxon>Anaeramoeba</taxon>
    </lineage>
</organism>
<dbReference type="GO" id="GO:0140285">
    <property type="term" value="P:endosome fission"/>
    <property type="evidence" value="ECO:0007669"/>
    <property type="project" value="TreeGrafter"/>
</dbReference>
<dbReference type="Pfam" id="PF10266">
    <property type="entry name" value="Strumpellin"/>
    <property type="match status" value="1"/>
</dbReference>
<dbReference type="GO" id="GO:0005768">
    <property type="term" value="C:endosome"/>
    <property type="evidence" value="ECO:0007669"/>
    <property type="project" value="TreeGrafter"/>
</dbReference>
<dbReference type="GO" id="GO:0030041">
    <property type="term" value="P:actin filament polymerization"/>
    <property type="evidence" value="ECO:0007669"/>
    <property type="project" value="TreeGrafter"/>
</dbReference>
<comment type="similarity">
    <text evidence="1">Belongs to the strumpellin family.</text>
</comment>
<evidence type="ECO:0000256" key="1">
    <source>
        <dbReference type="ARBA" id="ARBA00006224"/>
    </source>
</evidence>
<dbReference type="PANTHER" id="PTHR15691:SF6">
    <property type="entry name" value="WASH COMPLEX SUBUNIT 5"/>
    <property type="match status" value="1"/>
</dbReference>
<proteinExistence type="inferred from homology"/>
<protein>
    <submittedName>
        <fullName evidence="2">Wash complex subunit</fullName>
    </submittedName>
</protein>
<gene>
    <name evidence="2" type="ORF">M0812_29738</name>
</gene>
<comment type="caution">
    <text evidence="2">The sequence shown here is derived from an EMBL/GenBank/DDBJ whole genome shotgun (WGS) entry which is preliminary data.</text>
</comment>
<dbReference type="AlphaFoldDB" id="A0AAV7Y6D1"/>
<accession>A0AAV7Y6D1</accession>
<evidence type="ECO:0000313" key="3">
    <source>
        <dbReference type="Proteomes" id="UP001146793"/>
    </source>
</evidence>
<evidence type="ECO:0000313" key="2">
    <source>
        <dbReference type="EMBL" id="KAJ3424106.1"/>
    </source>
</evidence>
<reference evidence="2" key="1">
    <citation type="submission" date="2022-08" db="EMBL/GenBank/DDBJ databases">
        <title>Novel sulphate-reducing endosymbionts in the free-living metamonad Anaeramoeba.</title>
        <authorList>
            <person name="Jerlstrom-Hultqvist J."/>
            <person name="Cepicka I."/>
            <person name="Gallot-Lavallee L."/>
            <person name="Salas-Leiva D."/>
            <person name="Curtis B.A."/>
            <person name="Zahonova K."/>
            <person name="Pipaliya S."/>
            <person name="Dacks J."/>
            <person name="Roger A.J."/>
        </authorList>
    </citation>
    <scope>NUCLEOTIDE SEQUENCE</scope>
    <source>
        <strain evidence="2">Busselton2</strain>
    </source>
</reference>
<name>A0AAV7Y6D1_9EUKA</name>
<sequence>MDLEDSNLAIITGLRIVSKGSLILTELQNLSENIPAPFLFNQTNTDKQTYLIYKTLFIDFQFLQNRSYYESQIENNEQLKDIDEEICDSYFEVIERFYNLFESIYKYGIQINSFVKDLNEGIFITQNLESLCADPDGQQILSEMLGLFGVMLLLMDKKIQGIIRERLIVAYIRYKGPTNLSDFDKVCDLCRKTGYIEGNNKKPNKYPETYFARMKLPETLIELVLSRLHSEDIYQQSKTYLLQEHRTTALSGQASLLYVILYFVPDKLNSDNSLMMDLVTKHFSDNFVIPFYLGYNVDLTYEWDKYKAASQALNKVLKRKQLKSIWSVHEKALPKLRKELRNNLVDGVLTNEFVLDTITDLMRLVRSANVTIRWIILHQTSQNKKIQNLISGYAKKKILNFILDLAQFEFLLKGILEELLDNKEKKWTKHKTEAEDCLIELSTFFSGEKELSRIHKEEQLQSWFKETAEKVKNLEDDDFKSTGLRIQELVRALEGVKSFHQIQSSLQIKQFIGHVENQLQQMLRTLNVKEEFLNNLSIVSDMTYAWKIMNDYIPLIQQKIKKHPSSVIKLRSTFLKMNSIVEQPLLRINQAGSKDQVTVSRYYTSALLGFVRRVLEIVPQTMFRTLQEIIGLQTDKIKEIPTKIAKTSLKQWAQLDNRFLLAKYTNSIALFTQGILAMKKTLVGVVEINPKSLLEDGIRKQLVREIAKILHEKLFFKTSKIAEFEAKLEDLADTLDGFKRSFEYISDYMNIYGLKIWQEEFSRIVNYNVEQECNSFLKKKVRDHQSDYQSKTIPIPKFQKLDGKSITCMGRLARILLKITDVKSTSFITLMSAWFDPIKGNEIIGTKTIGLLSKSIGVAGLNGLDKLISFMLVDKLQNFVSQYWLILKNNPEFNRNFQLLSKKLRPISMTPLNHQKLYQQTISKSSQMLDLFHKIIMDLGQGQLLRKLISNQLNFLSKIGSGLLYSNLKILNKALLSDVQSHYENPQDKTYVSEELISELNKYLELSGFSNPYMTIFITTKPIKLLPLILFMFTISHLQKLVYNKRLCSLVRIKKNEGIDGTPFVVGILSLLKQFHSSHLKNYLGYLGQYLRAEINKLQKDSKNLNYPEHITKLIMFLKEFSKIGNINKRTIEVYLPPYLLNSLED</sequence>
<dbReference type="GO" id="GO:0007032">
    <property type="term" value="P:endosome organization"/>
    <property type="evidence" value="ECO:0007669"/>
    <property type="project" value="TreeGrafter"/>
</dbReference>
<dbReference type="InterPro" id="IPR019393">
    <property type="entry name" value="WASH_strumpellin"/>
</dbReference>
<dbReference type="GO" id="GO:0051125">
    <property type="term" value="P:regulation of actin nucleation"/>
    <property type="evidence" value="ECO:0007669"/>
    <property type="project" value="TreeGrafter"/>
</dbReference>
<dbReference type="GO" id="GO:0071203">
    <property type="term" value="C:WASH complex"/>
    <property type="evidence" value="ECO:0007669"/>
    <property type="project" value="InterPro"/>
</dbReference>
<dbReference type="EMBL" id="JANTQA010000075">
    <property type="protein sequence ID" value="KAJ3424106.1"/>
    <property type="molecule type" value="Genomic_DNA"/>
</dbReference>
<dbReference type="Proteomes" id="UP001146793">
    <property type="component" value="Unassembled WGS sequence"/>
</dbReference>